<dbReference type="SUPFAM" id="SSF52540">
    <property type="entry name" value="P-loop containing nucleoside triphosphate hydrolases"/>
    <property type="match status" value="1"/>
</dbReference>
<keyword evidence="2" id="KW-0813">Transport</keyword>
<evidence type="ECO:0000256" key="5">
    <source>
        <dbReference type="ARBA" id="ARBA00022741"/>
    </source>
</evidence>
<dbReference type="InterPro" id="IPR017871">
    <property type="entry name" value="ABC_transporter-like_CS"/>
</dbReference>
<dbReference type="OrthoDB" id="9802264at2"/>
<evidence type="ECO:0000256" key="3">
    <source>
        <dbReference type="ARBA" id="ARBA00022475"/>
    </source>
</evidence>
<dbReference type="GO" id="GO:0016887">
    <property type="term" value="F:ATP hydrolysis activity"/>
    <property type="evidence" value="ECO:0007669"/>
    <property type="project" value="InterPro"/>
</dbReference>
<dbReference type="RefSeq" id="WP_143814845.1">
    <property type="nucleotide sequence ID" value="NZ_LVJN01000020.1"/>
</dbReference>
<evidence type="ECO:0000256" key="2">
    <source>
        <dbReference type="ARBA" id="ARBA00022448"/>
    </source>
</evidence>
<protein>
    <submittedName>
        <fullName evidence="10">Putative nitrate/sulfonate/bicarbonate ABC transporter ATPase</fullName>
    </submittedName>
</protein>
<evidence type="ECO:0000256" key="6">
    <source>
        <dbReference type="ARBA" id="ARBA00022840"/>
    </source>
</evidence>
<dbReference type="PANTHER" id="PTHR42788:SF18">
    <property type="entry name" value="TAURINE IMPORT ATP-BINDING PROTEIN TAUB"/>
    <property type="match status" value="1"/>
</dbReference>
<dbReference type="InterPro" id="IPR027417">
    <property type="entry name" value="P-loop_NTPase"/>
</dbReference>
<evidence type="ECO:0000256" key="1">
    <source>
        <dbReference type="ARBA" id="ARBA00005417"/>
    </source>
</evidence>
<dbReference type="InterPro" id="IPR050166">
    <property type="entry name" value="ABC_transporter_ATP-bind"/>
</dbReference>
<keyword evidence="6" id="KW-0067">ATP-binding</keyword>
<keyword evidence="5" id="KW-0547">Nucleotide-binding</keyword>
<dbReference type="InterPro" id="IPR003593">
    <property type="entry name" value="AAA+_ATPase"/>
</dbReference>
<keyword evidence="11" id="KW-1185">Reference proteome</keyword>
<evidence type="ECO:0000256" key="7">
    <source>
        <dbReference type="ARBA" id="ARBA00022967"/>
    </source>
</evidence>
<evidence type="ECO:0000256" key="4">
    <source>
        <dbReference type="ARBA" id="ARBA00022519"/>
    </source>
</evidence>
<evidence type="ECO:0000313" key="10">
    <source>
        <dbReference type="EMBL" id="OSM01591.1"/>
    </source>
</evidence>
<dbReference type="Pfam" id="PF00005">
    <property type="entry name" value="ABC_tran"/>
    <property type="match status" value="1"/>
</dbReference>
<keyword evidence="8" id="KW-0472">Membrane</keyword>
<comment type="caution">
    <text evidence="10">The sequence shown here is derived from an EMBL/GenBank/DDBJ whole genome shotgun (WGS) entry which is preliminary data.</text>
</comment>
<dbReference type="PROSITE" id="PS00211">
    <property type="entry name" value="ABC_TRANSPORTER_1"/>
    <property type="match status" value="1"/>
</dbReference>
<accession>A0A1Y2K0P1</accession>
<dbReference type="CDD" id="cd03293">
    <property type="entry name" value="ABC_NrtD_SsuB_transporters"/>
    <property type="match status" value="1"/>
</dbReference>
<dbReference type="EMBL" id="LVJN01000020">
    <property type="protein sequence ID" value="OSM01591.1"/>
    <property type="molecule type" value="Genomic_DNA"/>
</dbReference>
<dbReference type="Gene3D" id="3.40.50.300">
    <property type="entry name" value="P-loop containing nucleotide triphosphate hydrolases"/>
    <property type="match status" value="1"/>
</dbReference>
<dbReference type="SMART" id="SM00382">
    <property type="entry name" value="AAA"/>
    <property type="match status" value="1"/>
</dbReference>
<proteinExistence type="inferred from homology"/>
<name>A0A1Y2K0P1_9PROT</name>
<sequence length="306" mass="34196">MPDRFRNSTLLHVEDLYQAFGGKVVLDNIDLSVAAGELVTVVGPSGCGKSTLLRIIIGQDRPAGGQVWLDGHQLDTPNRERGVVYQHYSLFPNLTVLDNVLAGHRLRGWPWQKPPAEACELAEHLLAKTGMDRHLEKYPHQLSGGQRQRVAIAQALMQKPRILCMDEPFSALDPGTRETMQLLLLELWEAFGMTVFFVTHDLEEAVYLGTRLVALSPYYTDDRGDGDGVNRGARVVVDRSLRPIGTAVSPRIKTDQAFAQCIQEIRRDAFDPDHRQHVSTFDLSHPHSWVTFTADEVRPAESQAAE</sequence>
<dbReference type="PROSITE" id="PS50893">
    <property type="entry name" value="ABC_TRANSPORTER_2"/>
    <property type="match status" value="1"/>
</dbReference>
<reference evidence="10 11" key="1">
    <citation type="journal article" date="2016" name="BMC Genomics">
        <title>Combined genomic and structural analyses of a cultured magnetotactic bacterium reveals its niche adaptation to a dynamic environment.</title>
        <authorList>
            <person name="Araujo A.C."/>
            <person name="Morillo V."/>
            <person name="Cypriano J."/>
            <person name="Teixeira L.C."/>
            <person name="Leao P."/>
            <person name="Lyra S."/>
            <person name="Almeida L.G."/>
            <person name="Bazylinski D.A."/>
            <person name="Vasconcellos A.T."/>
            <person name="Abreu F."/>
            <person name="Lins U."/>
        </authorList>
    </citation>
    <scope>NUCLEOTIDE SEQUENCE [LARGE SCALE GENOMIC DNA]</scope>
    <source>
        <strain evidence="10 11">IT-1</strain>
    </source>
</reference>
<organism evidence="10 11">
    <name type="scientific">Magnetofaba australis IT-1</name>
    <dbReference type="NCBI Taxonomy" id="1434232"/>
    <lineage>
        <taxon>Bacteria</taxon>
        <taxon>Pseudomonadati</taxon>
        <taxon>Pseudomonadota</taxon>
        <taxon>Magnetococcia</taxon>
        <taxon>Magnetococcales</taxon>
        <taxon>Magnetococcaceae</taxon>
        <taxon>Magnetofaba</taxon>
    </lineage>
</organism>
<keyword evidence="3" id="KW-1003">Cell membrane</keyword>
<evidence type="ECO:0000256" key="8">
    <source>
        <dbReference type="ARBA" id="ARBA00023136"/>
    </source>
</evidence>
<comment type="similarity">
    <text evidence="1">Belongs to the ABC transporter superfamily.</text>
</comment>
<dbReference type="AlphaFoldDB" id="A0A1Y2K0P1"/>
<keyword evidence="4" id="KW-0997">Cell inner membrane</keyword>
<keyword evidence="7" id="KW-1278">Translocase</keyword>
<feature type="domain" description="ABC transporter" evidence="9">
    <location>
        <begin position="11"/>
        <end position="242"/>
    </location>
</feature>
<evidence type="ECO:0000313" key="11">
    <source>
        <dbReference type="Proteomes" id="UP000194003"/>
    </source>
</evidence>
<gene>
    <name evidence="10" type="ORF">MAIT1_01594</name>
</gene>
<dbReference type="PANTHER" id="PTHR42788">
    <property type="entry name" value="TAURINE IMPORT ATP-BINDING PROTEIN-RELATED"/>
    <property type="match status" value="1"/>
</dbReference>
<evidence type="ECO:0000259" key="9">
    <source>
        <dbReference type="PROSITE" id="PS50893"/>
    </source>
</evidence>
<dbReference type="GO" id="GO:0005524">
    <property type="term" value="F:ATP binding"/>
    <property type="evidence" value="ECO:0007669"/>
    <property type="project" value="UniProtKB-KW"/>
</dbReference>
<dbReference type="Proteomes" id="UP000194003">
    <property type="component" value="Unassembled WGS sequence"/>
</dbReference>
<dbReference type="STRING" id="1434232.MAIT1_01594"/>
<dbReference type="InterPro" id="IPR003439">
    <property type="entry name" value="ABC_transporter-like_ATP-bd"/>
</dbReference>